<dbReference type="SMART" id="SM00382">
    <property type="entry name" value="AAA"/>
    <property type="match status" value="1"/>
</dbReference>
<dbReference type="GeneID" id="13884172"/>
<dbReference type="FunCoup" id="H2AWF4">
    <property type="interactions" value="54"/>
</dbReference>
<gene>
    <name evidence="3" type="primary">KAFR0F01080</name>
    <name evidence="3" type="ORF">KAFR_0F01080</name>
</gene>
<dbReference type="Gene3D" id="3.40.50.300">
    <property type="entry name" value="P-loop containing nucleotide triphosphate hydrolases"/>
    <property type="match status" value="1"/>
</dbReference>
<feature type="region of interest" description="Disordered" evidence="1">
    <location>
        <begin position="1"/>
        <end position="24"/>
    </location>
</feature>
<protein>
    <recommendedName>
        <fullName evidence="2">AAA+ ATPase domain-containing protein</fullName>
    </recommendedName>
</protein>
<evidence type="ECO:0000256" key="1">
    <source>
        <dbReference type="SAM" id="MobiDB-lite"/>
    </source>
</evidence>
<dbReference type="OrthoDB" id="411123at2759"/>
<proteinExistence type="predicted"/>
<feature type="domain" description="AAA+ ATPase" evidence="2">
    <location>
        <begin position="61"/>
        <end position="202"/>
    </location>
</feature>
<dbReference type="Pfam" id="PF09848">
    <property type="entry name" value="SLFN-g3_helicase"/>
    <property type="match status" value="1"/>
</dbReference>
<dbReference type="KEGG" id="kaf:KAFR_0F01080"/>
<evidence type="ECO:0000259" key="2">
    <source>
        <dbReference type="SMART" id="SM00382"/>
    </source>
</evidence>
<dbReference type="SUPFAM" id="SSF52540">
    <property type="entry name" value="P-loop containing nucleoside triphosphate hydrolases"/>
    <property type="match status" value="1"/>
</dbReference>
<dbReference type="InterPro" id="IPR018647">
    <property type="entry name" value="SLFN_3-like_DNA/RNA_helicase"/>
</dbReference>
<keyword evidence="4" id="KW-1185">Reference proteome</keyword>
<dbReference type="Proteomes" id="UP000005220">
    <property type="component" value="Chromosome 6"/>
</dbReference>
<dbReference type="EMBL" id="HE650826">
    <property type="protein sequence ID" value="CCF58704.1"/>
    <property type="molecule type" value="Genomic_DNA"/>
</dbReference>
<organism evidence="3 4">
    <name type="scientific">Kazachstania africana (strain ATCC 22294 / BCRC 22015 / CBS 2517 / CECT 1963 / NBRC 1671 / NRRL Y-8276)</name>
    <name type="common">Yeast</name>
    <name type="synonym">Kluyveromyces africanus</name>
    <dbReference type="NCBI Taxonomy" id="1071382"/>
    <lineage>
        <taxon>Eukaryota</taxon>
        <taxon>Fungi</taxon>
        <taxon>Dikarya</taxon>
        <taxon>Ascomycota</taxon>
        <taxon>Saccharomycotina</taxon>
        <taxon>Saccharomycetes</taxon>
        <taxon>Saccharomycetales</taxon>
        <taxon>Saccharomycetaceae</taxon>
        <taxon>Kazachstania</taxon>
    </lineage>
</organism>
<dbReference type="HOGENOM" id="CLU_009521_0_0_1"/>
<dbReference type="eggNOG" id="ENOG502QRC1">
    <property type="taxonomic scope" value="Eukaryota"/>
</dbReference>
<evidence type="ECO:0000313" key="4">
    <source>
        <dbReference type="Proteomes" id="UP000005220"/>
    </source>
</evidence>
<dbReference type="AlphaFoldDB" id="H2AWF4"/>
<dbReference type="RefSeq" id="XP_003957839.1">
    <property type="nucleotide sequence ID" value="XM_003957790.1"/>
</dbReference>
<dbReference type="InterPro" id="IPR027417">
    <property type="entry name" value="P-loop_NTPase"/>
</dbReference>
<name>H2AWF4_KAZAF</name>
<dbReference type="InterPro" id="IPR003593">
    <property type="entry name" value="AAA+_ATPase"/>
</dbReference>
<accession>H2AWF4</accession>
<sequence>MTVSTRSYKRPRRTPKQQQDHETAAMNKLSHVELSEEQAKLRNNILHFIEEHLSNYGVDSGPAMFVIQGDAGTGKSVVLNSLFNEIQRLSKFNTGPEFEVLQGTQNFLIVNHPEMLKLYVRICKNFNHIARSSLERPTSLINNLTKNKKMADVVIIDEAHLLASSKDGFKRFMGDNHLEELMSLAKILIIVYDEKQALRTGCYWDEDSSNGASLISYYDQVPLDKKNWYTLKQQFRVAAPDDVLLWINEISTSGKIPKFPKSMLKANKSNKSFDFKLWEDCGEMYEELKLKNETHGQCRMLCTYDFPYRLDGKDYFVTCGDNFKLRWDRYAPRELMPWSERADTIDEVGSVYTIQGFDLNYAGVILGRSIGYDPINDCIQLKPELYDDHAGFVRKKNIQDPHSVRSKIIMNSLNVLLTRGVKGLYVYAYDSKLRERLSKSRLE</sequence>
<evidence type="ECO:0000313" key="3">
    <source>
        <dbReference type="EMBL" id="CCF58704.1"/>
    </source>
</evidence>
<reference evidence="3 4" key="1">
    <citation type="journal article" date="2011" name="Proc. Natl. Acad. Sci. U.S.A.">
        <title>Evolutionary erosion of yeast sex chromosomes by mating-type switching accidents.</title>
        <authorList>
            <person name="Gordon J.L."/>
            <person name="Armisen D."/>
            <person name="Proux-Wera E."/>
            <person name="Oheigeartaigh S.S."/>
            <person name="Byrne K.P."/>
            <person name="Wolfe K.H."/>
        </authorList>
    </citation>
    <scope>NUCLEOTIDE SEQUENCE [LARGE SCALE GENOMIC DNA]</scope>
    <source>
        <strain evidence="4">ATCC 22294 / BCRC 22015 / CBS 2517 / CECT 1963 / NBRC 1671 / NRRL Y-8276</strain>
    </source>
</reference>
<dbReference type="InParanoid" id="H2AWF4"/>